<evidence type="ECO:0000313" key="5">
    <source>
        <dbReference type="EnsemblPlants" id="Solyc09g057550.1.1"/>
    </source>
</evidence>
<dbReference type="AlphaFoldDB" id="K4CTE7"/>
<dbReference type="PANTHER" id="PTHR45654">
    <property type="entry name" value="HOMEOBOX-LEUCINE ZIPPER PROTEIN MERISTEM L1"/>
    <property type="match status" value="1"/>
</dbReference>
<reference evidence="5" key="1">
    <citation type="journal article" date="2012" name="Nature">
        <title>The tomato genome sequence provides insights into fleshy fruit evolution.</title>
        <authorList>
            <consortium name="Tomato Genome Consortium"/>
        </authorList>
    </citation>
    <scope>NUCLEOTIDE SEQUENCE [LARGE SCALE GENOMIC DNA]</scope>
    <source>
        <strain evidence="5">cv. Heinz 1706</strain>
    </source>
</reference>
<comment type="subcellular location">
    <subcellularLocation>
        <location evidence="1 2 3">Nucleus</location>
    </subcellularLocation>
</comment>
<name>K4CTE7_SOLLC</name>
<reference evidence="5" key="2">
    <citation type="submission" date="2013-04" db="UniProtKB">
        <authorList>
            <consortium name="EnsemblPlants"/>
        </authorList>
    </citation>
    <scope>IDENTIFICATION</scope>
    <source>
        <strain evidence="5">cv. Heinz 1706</strain>
    </source>
</reference>
<dbReference type="SMR" id="K4CTE7"/>
<dbReference type="GO" id="GO:0003677">
    <property type="term" value="F:DNA binding"/>
    <property type="evidence" value="ECO:0007669"/>
    <property type="project" value="UniProtKB-UniRule"/>
</dbReference>
<dbReference type="PaxDb" id="4081-Solyc09g057550.1.1"/>
<evidence type="ECO:0000256" key="1">
    <source>
        <dbReference type="ARBA" id="ARBA00004123"/>
    </source>
</evidence>
<dbReference type="Proteomes" id="UP000004994">
    <property type="component" value="Chromosome 9"/>
</dbReference>
<keyword evidence="6" id="KW-1185">Reference proteome</keyword>
<evidence type="ECO:0000256" key="3">
    <source>
        <dbReference type="RuleBase" id="RU000682"/>
    </source>
</evidence>
<dbReference type="CDD" id="cd00086">
    <property type="entry name" value="homeodomain"/>
    <property type="match status" value="1"/>
</dbReference>
<accession>K4CTE7</accession>
<dbReference type="Pfam" id="PF00046">
    <property type="entry name" value="Homeodomain"/>
    <property type="match status" value="1"/>
</dbReference>
<dbReference type="PROSITE" id="PS50071">
    <property type="entry name" value="HOMEOBOX_2"/>
    <property type="match status" value="1"/>
</dbReference>
<dbReference type="SMART" id="SM00389">
    <property type="entry name" value="HOX"/>
    <property type="match status" value="1"/>
</dbReference>
<dbReference type="InterPro" id="IPR042160">
    <property type="entry name" value="HD-Zip_IV"/>
</dbReference>
<dbReference type="Gramene" id="Solyc09g057550.1.1">
    <property type="protein sequence ID" value="Solyc09g057550.1.1"/>
    <property type="gene ID" value="Solyc09g057550.1"/>
</dbReference>
<dbReference type="Gene3D" id="1.10.10.60">
    <property type="entry name" value="Homeodomain-like"/>
    <property type="match status" value="1"/>
</dbReference>
<protein>
    <recommendedName>
        <fullName evidence="4">Homeobox domain-containing protein</fullName>
    </recommendedName>
</protein>
<dbReference type="PANTHER" id="PTHR45654:SF9">
    <property type="entry name" value="HOMEOBOX-LEUCINE ZIPPER PROTEIN HDG10-RELATED"/>
    <property type="match status" value="1"/>
</dbReference>
<evidence type="ECO:0000259" key="4">
    <source>
        <dbReference type="PROSITE" id="PS50071"/>
    </source>
</evidence>
<feature type="DNA-binding region" description="Homeobox" evidence="2">
    <location>
        <begin position="30"/>
        <end position="72"/>
    </location>
</feature>
<proteinExistence type="predicted"/>
<organism evidence="5">
    <name type="scientific">Solanum lycopersicum</name>
    <name type="common">Tomato</name>
    <name type="synonym">Lycopersicon esculentum</name>
    <dbReference type="NCBI Taxonomy" id="4081"/>
    <lineage>
        <taxon>Eukaryota</taxon>
        <taxon>Viridiplantae</taxon>
        <taxon>Streptophyta</taxon>
        <taxon>Embryophyta</taxon>
        <taxon>Tracheophyta</taxon>
        <taxon>Spermatophyta</taxon>
        <taxon>Magnoliopsida</taxon>
        <taxon>eudicotyledons</taxon>
        <taxon>Gunneridae</taxon>
        <taxon>Pentapetalae</taxon>
        <taxon>asterids</taxon>
        <taxon>lamiids</taxon>
        <taxon>Solanales</taxon>
        <taxon>Solanaceae</taxon>
        <taxon>Solanoideae</taxon>
        <taxon>Solaneae</taxon>
        <taxon>Solanum</taxon>
        <taxon>Solanum subgen. Lycopersicon</taxon>
    </lineage>
</organism>
<dbReference type="HOGENOM" id="CLU_2692554_0_0_1"/>
<dbReference type="SUPFAM" id="SSF46689">
    <property type="entry name" value="Homeodomain-like"/>
    <property type="match status" value="1"/>
</dbReference>
<evidence type="ECO:0000256" key="2">
    <source>
        <dbReference type="PROSITE-ProRule" id="PRU00108"/>
    </source>
</evidence>
<sequence>MSSLKFNVFQIFAPKSQTIYFPLCLIPLLRFFKKCPHPDEDQQKQLASEAGLDHKQVMFWFQNRRDQAKVILII</sequence>
<dbReference type="EnsemblPlants" id="Solyc09g057550.1.1">
    <property type="protein sequence ID" value="Solyc09g057550.1.1"/>
    <property type="gene ID" value="Solyc09g057550.1"/>
</dbReference>
<keyword evidence="2 3" id="KW-0539">Nucleus</keyword>
<keyword evidence="2 3" id="KW-0238">DNA-binding</keyword>
<dbReference type="PhylomeDB" id="K4CTE7"/>
<dbReference type="InterPro" id="IPR009057">
    <property type="entry name" value="Homeodomain-like_sf"/>
</dbReference>
<dbReference type="InterPro" id="IPR001356">
    <property type="entry name" value="HD"/>
</dbReference>
<dbReference type="STRING" id="4081.K4CTE7"/>
<evidence type="ECO:0000313" key="6">
    <source>
        <dbReference type="Proteomes" id="UP000004994"/>
    </source>
</evidence>
<dbReference type="InParanoid" id="K4CTE7"/>
<feature type="domain" description="Homeobox" evidence="4">
    <location>
        <begin position="28"/>
        <end position="71"/>
    </location>
</feature>
<dbReference type="GO" id="GO:0005634">
    <property type="term" value="C:nucleus"/>
    <property type="evidence" value="ECO:0007669"/>
    <property type="project" value="UniProtKB-SubCell"/>
</dbReference>
<keyword evidence="2 3" id="KW-0371">Homeobox</keyword>